<evidence type="ECO:0000259" key="2">
    <source>
        <dbReference type="PROSITE" id="PS50125"/>
    </source>
</evidence>
<dbReference type="GO" id="GO:0019934">
    <property type="term" value="P:cGMP-mediated signaling"/>
    <property type="evidence" value="ECO:0007669"/>
    <property type="project" value="TreeGrafter"/>
</dbReference>
<dbReference type="CDD" id="cd07302">
    <property type="entry name" value="CHD"/>
    <property type="match status" value="1"/>
</dbReference>
<dbReference type="Proteomes" id="UP000321721">
    <property type="component" value="Unassembled WGS sequence"/>
</dbReference>
<dbReference type="InterPro" id="IPR006674">
    <property type="entry name" value="HD_domain"/>
</dbReference>
<dbReference type="OrthoDB" id="5728337at2"/>
<sequence>MSEIQDLISKNNDLIKTNQRLNEQIKSLILKNDELTVSVNELEKQLKKGKKNEDENNFKVKGITALFIEIQGHKDIIDDASSSESLYDKLDEIYIKFNEIAQKHKAERVKVIGDYYVCAGGIAEKNSTNSIDIALIALEISDYLNTIYQSYEEQGKAFWNLRIGIHSGNGIVNVKGQNNKSYTLTGEVINTLPRIASMSEPGEIYISDYTYELIKSYFNCDYVAELPAKYRGSLGLYKLKRIKKIYSEDRKVGIIPNRDFMLKYLMRQFTDIERKVLDFLQEKLPEHLHYHNYCHTIDVVNQTELIGIGEGVSDEHLLLLKTAALFHDSGHVIQSPNHEFYSTEIAREWLPKYGYLPNQIDTICEIIMATQLPPEPNNLLEMIICDSDLDYLGRADFIPGSNALFEELKAQNILSDLNEWNKLQVKFLSNHQFFTATSQRLREVNKQSQIERIEKLIV</sequence>
<dbReference type="GO" id="GO:0070482">
    <property type="term" value="P:response to oxygen levels"/>
    <property type="evidence" value="ECO:0007669"/>
    <property type="project" value="TreeGrafter"/>
</dbReference>
<dbReference type="AlphaFoldDB" id="A0A5C6RU70"/>
<evidence type="ECO:0000313" key="4">
    <source>
        <dbReference type="Proteomes" id="UP000321721"/>
    </source>
</evidence>
<dbReference type="PANTHER" id="PTHR45655">
    <property type="entry name" value="GUANYLATE CYCLASE SOLUBLE SUBUNIT BETA-2"/>
    <property type="match status" value="1"/>
</dbReference>
<dbReference type="SUPFAM" id="SSF55073">
    <property type="entry name" value="Nucleotide cyclase"/>
    <property type="match status" value="1"/>
</dbReference>
<dbReference type="Pfam" id="PF01966">
    <property type="entry name" value="HD"/>
    <property type="match status" value="1"/>
</dbReference>
<dbReference type="RefSeq" id="WP_147099088.1">
    <property type="nucleotide sequence ID" value="NZ_VOOS01000002.1"/>
</dbReference>
<dbReference type="InterPro" id="IPR029787">
    <property type="entry name" value="Nucleotide_cyclase"/>
</dbReference>
<dbReference type="InterPro" id="IPR003607">
    <property type="entry name" value="HD/PDEase_dom"/>
</dbReference>
<gene>
    <name evidence="3" type="ORF">FRY74_04575</name>
</gene>
<proteinExistence type="predicted"/>
<keyword evidence="4" id="KW-1185">Reference proteome</keyword>
<dbReference type="PROSITE" id="PS50125">
    <property type="entry name" value="GUANYLATE_CYCLASE_2"/>
    <property type="match status" value="1"/>
</dbReference>
<dbReference type="EMBL" id="VOOS01000002">
    <property type="protein sequence ID" value="TXB65848.1"/>
    <property type="molecule type" value="Genomic_DNA"/>
</dbReference>
<organism evidence="3 4">
    <name type="scientific">Vicingus serpentipes</name>
    <dbReference type="NCBI Taxonomy" id="1926625"/>
    <lineage>
        <taxon>Bacteria</taxon>
        <taxon>Pseudomonadati</taxon>
        <taxon>Bacteroidota</taxon>
        <taxon>Flavobacteriia</taxon>
        <taxon>Flavobacteriales</taxon>
        <taxon>Vicingaceae</taxon>
        <taxon>Vicingus</taxon>
    </lineage>
</organism>
<dbReference type="GO" id="GO:0004016">
    <property type="term" value="F:adenylate cyclase activity"/>
    <property type="evidence" value="ECO:0007669"/>
    <property type="project" value="UniProtKB-ARBA"/>
</dbReference>
<dbReference type="SUPFAM" id="SSF109604">
    <property type="entry name" value="HD-domain/PDEase-like"/>
    <property type="match status" value="1"/>
</dbReference>
<dbReference type="PANTHER" id="PTHR45655:SF13">
    <property type="entry name" value="SOLUBLE GUANYLATE CYCLASE GCY-32-RELATED"/>
    <property type="match status" value="1"/>
</dbReference>
<dbReference type="InterPro" id="IPR001054">
    <property type="entry name" value="A/G_cyclase"/>
</dbReference>
<dbReference type="GO" id="GO:0004383">
    <property type="term" value="F:guanylate cyclase activity"/>
    <property type="evidence" value="ECO:0007669"/>
    <property type="project" value="TreeGrafter"/>
</dbReference>
<feature type="coiled-coil region" evidence="1">
    <location>
        <begin position="4"/>
        <end position="52"/>
    </location>
</feature>
<dbReference type="SMART" id="SM00044">
    <property type="entry name" value="CYCc"/>
    <property type="match status" value="1"/>
</dbReference>
<dbReference type="SMART" id="SM00471">
    <property type="entry name" value="HDc"/>
    <property type="match status" value="1"/>
</dbReference>
<feature type="domain" description="Guanylate cyclase" evidence="2">
    <location>
        <begin position="64"/>
        <end position="196"/>
    </location>
</feature>
<dbReference type="Gene3D" id="3.30.70.1230">
    <property type="entry name" value="Nucleotide cyclase"/>
    <property type="match status" value="1"/>
</dbReference>
<evidence type="ECO:0000256" key="1">
    <source>
        <dbReference type="SAM" id="Coils"/>
    </source>
</evidence>
<accession>A0A5C6RU70</accession>
<comment type="caution">
    <text evidence="3">The sequence shown here is derived from an EMBL/GenBank/DDBJ whole genome shotgun (WGS) entry which is preliminary data.</text>
</comment>
<keyword evidence="1" id="KW-0175">Coiled coil</keyword>
<dbReference type="CDD" id="cd00077">
    <property type="entry name" value="HDc"/>
    <property type="match status" value="1"/>
</dbReference>
<reference evidence="3 4" key="1">
    <citation type="submission" date="2019-08" db="EMBL/GenBank/DDBJ databases">
        <title>Genome of Vicingus serpentipes NCIMB 15042.</title>
        <authorList>
            <person name="Bowman J.P."/>
        </authorList>
    </citation>
    <scope>NUCLEOTIDE SEQUENCE [LARGE SCALE GENOMIC DNA]</scope>
    <source>
        <strain evidence="3 4">NCIMB 15042</strain>
    </source>
</reference>
<dbReference type="GO" id="GO:0008074">
    <property type="term" value="C:guanylate cyclase complex, soluble"/>
    <property type="evidence" value="ECO:0007669"/>
    <property type="project" value="TreeGrafter"/>
</dbReference>
<evidence type="ECO:0000313" key="3">
    <source>
        <dbReference type="EMBL" id="TXB65848.1"/>
    </source>
</evidence>
<dbReference type="Pfam" id="PF00211">
    <property type="entry name" value="Guanylate_cyc"/>
    <property type="match status" value="1"/>
</dbReference>
<name>A0A5C6RU70_9FLAO</name>
<protein>
    <submittedName>
        <fullName evidence="3">HD domain-containing protein</fullName>
    </submittedName>
</protein>
<dbReference type="Gene3D" id="1.10.3210.10">
    <property type="entry name" value="Hypothetical protein af1432"/>
    <property type="match status" value="1"/>
</dbReference>